<keyword evidence="1" id="KW-0732">Signal</keyword>
<feature type="chain" id="PRO_5039893445" description="Outer membrane protein beta-barrel domain-containing protein" evidence="1">
    <location>
        <begin position="22"/>
        <end position="194"/>
    </location>
</feature>
<dbReference type="AlphaFoldDB" id="A0A9J7BMW7"/>
<dbReference type="Proteomes" id="UP001059380">
    <property type="component" value="Chromosome"/>
</dbReference>
<accession>A0A9J7BMW7</accession>
<name>A0A9J7BMW7_9BACT</name>
<protein>
    <recommendedName>
        <fullName evidence="4">Outer membrane protein beta-barrel domain-containing protein</fullName>
    </recommendedName>
</protein>
<dbReference type="EMBL" id="CP093313">
    <property type="protein sequence ID" value="UWZ84035.1"/>
    <property type="molecule type" value="Genomic_DNA"/>
</dbReference>
<proteinExistence type="predicted"/>
<evidence type="ECO:0008006" key="4">
    <source>
        <dbReference type="Google" id="ProtNLM"/>
    </source>
</evidence>
<evidence type="ECO:0000256" key="1">
    <source>
        <dbReference type="SAM" id="SignalP"/>
    </source>
</evidence>
<organism evidence="2 3">
    <name type="scientific">Occallatibacter riparius</name>
    <dbReference type="NCBI Taxonomy" id="1002689"/>
    <lineage>
        <taxon>Bacteria</taxon>
        <taxon>Pseudomonadati</taxon>
        <taxon>Acidobacteriota</taxon>
        <taxon>Terriglobia</taxon>
        <taxon>Terriglobales</taxon>
        <taxon>Acidobacteriaceae</taxon>
        <taxon>Occallatibacter</taxon>
    </lineage>
</organism>
<dbReference type="RefSeq" id="WP_260793539.1">
    <property type="nucleotide sequence ID" value="NZ_CP093313.1"/>
</dbReference>
<sequence length="194" mass="20719">MRLVGVVIAVLLLVASSSLHAQKKVEIGVLLDYVQISQTDTPNFGLGGRFGYRVHRNVMIEGEVAYGYGVNFNELYRDVSNGDVVAIENTSIGITDGLFGPMISPRHGHLRGFATLKGGFVDFRLSPSLIPYSGVASSVLGIRTSSMNAALYPAAGAEATLGPVGLRLEAGDLIYFNDGAQNNLRITFGPVVRF</sequence>
<evidence type="ECO:0000313" key="2">
    <source>
        <dbReference type="EMBL" id="UWZ84035.1"/>
    </source>
</evidence>
<reference evidence="2" key="1">
    <citation type="submission" date="2021-04" db="EMBL/GenBank/DDBJ databases">
        <title>Phylogenetic analysis of Acidobacteriaceae.</title>
        <authorList>
            <person name="Qiu L."/>
            <person name="Zhang Q."/>
        </authorList>
    </citation>
    <scope>NUCLEOTIDE SEQUENCE</scope>
    <source>
        <strain evidence="2">DSM 25168</strain>
    </source>
</reference>
<feature type="signal peptide" evidence="1">
    <location>
        <begin position="1"/>
        <end position="21"/>
    </location>
</feature>
<evidence type="ECO:0000313" key="3">
    <source>
        <dbReference type="Proteomes" id="UP001059380"/>
    </source>
</evidence>
<dbReference type="KEGG" id="orp:MOP44_26190"/>
<keyword evidence="3" id="KW-1185">Reference proteome</keyword>
<gene>
    <name evidence="2" type="ORF">MOP44_26190</name>
</gene>